<gene>
    <name evidence="1" type="ordered locus">Rumal_2022</name>
</gene>
<proteinExistence type="predicted"/>
<dbReference type="Proteomes" id="UP000006919">
    <property type="component" value="Chromosome"/>
</dbReference>
<dbReference type="OrthoDB" id="1822706at2"/>
<dbReference type="HOGENOM" id="CLU_2169206_0_0_9"/>
<evidence type="ECO:0000313" key="1">
    <source>
        <dbReference type="EMBL" id="ADU22515.1"/>
    </source>
</evidence>
<accession>E6UAW9</accession>
<reference evidence="1 2" key="1">
    <citation type="journal article" date="2011" name="J. Bacteriol.">
        <title>Complete genome of the cellulolytic ruminal bacterium Ruminococcus albus 7.</title>
        <authorList>
            <person name="Suen G."/>
            <person name="Stevenson D.M."/>
            <person name="Bruce D.C."/>
            <person name="Chertkov O."/>
            <person name="Copeland A."/>
            <person name="Cheng J.F."/>
            <person name="Detter C."/>
            <person name="Detter J.C."/>
            <person name="Goodwin L.A."/>
            <person name="Han C.S."/>
            <person name="Hauser L.J."/>
            <person name="Ivanova N.N."/>
            <person name="Kyrpides N.C."/>
            <person name="Land M.L."/>
            <person name="Lapidus A."/>
            <person name="Lucas S."/>
            <person name="Ovchinnikova G."/>
            <person name="Pitluck S."/>
            <person name="Tapia R."/>
            <person name="Woyke T."/>
            <person name="Boyum J."/>
            <person name="Mead D."/>
            <person name="Weimer P.J."/>
        </authorList>
    </citation>
    <scope>NUCLEOTIDE SEQUENCE [LARGE SCALE GENOMIC DNA]</scope>
    <source>
        <strain evidence="2">ATCC 27210 / DSM 20455 / JCM 14654 / NCDO 2250 / 7</strain>
    </source>
</reference>
<dbReference type="eggNOG" id="ENOG50324CN">
    <property type="taxonomic scope" value="Bacteria"/>
</dbReference>
<dbReference type="RefSeq" id="WP_013498675.1">
    <property type="nucleotide sequence ID" value="NC_014833.1"/>
</dbReference>
<dbReference type="EMBL" id="CP002403">
    <property type="protein sequence ID" value="ADU22515.1"/>
    <property type="molecule type" value="Genomic_DNA"/>
</dbReference>
<organism evidence="1 2">
    <name type="scientific">Ruminococcus albus (strain ATCC 27210 / DSM 20455 / JCM 14654 / NCDO 2250 / 7)</name>
    <dbReference type="NCBI Taxonomy" id="697329"/>
    <lineage>
        <taxon>Bacteria</taxon>
        <taxon>Bacillati</taxon>
        <taxon>Bacillota</taxon>
        <taxon>Clostridia</taxon>
        <taxon>Eubacteriales</taxon>
        <taxon>Oscillospiraceae</taxon>
        <taxon>Ruminococcus</taxon>
    </lineage>
</organism>
<dbReference type="AlphaFoldDB" id="E6UAW9"/>
<dbReference type="STRING" id="697329.Rumal_2022"/>
<evidence type="ECO:0000313" key="2">
    <source>
        <dbReference type="Proteomes" id="UP000006919"/>
    </source>
</evidence>
<name>E6UAW9_RUMA7</name>
<protein>
    <submittedName>
        <fullName evidence="1">Uncharacterized protein</fullName>
    </submittedName>
</protein>
<dbReference type="KEGG" id="ral:Rumal_2022"/>
<sequence length="110" mass="12486">MNLKDICKKVNISLNSKTEKNIMAASISTALAILTISNKKKKGKPNFFQRIGKYYSSIDKLLVMTVAKTVEAEETRQAAEREFTEKKLRDLKIIDAEPLDLSDLEEEVHD</sequence>